<keyword evidence="6" id="KW-0598">Phosphotransferase system</keyword>
<feature type="active site" description="Phosphocysteine intermediate; for EIIB activity" evidence="11">
    <location>
        <position position="26"/>
    </location>
</feature>
<dbReference type="InterPro" id="IPR018113">
    <property type="entry name" value="PTrfase_EIIB_Cys"/>
</dbReference>
<comment type="subcellular location">
    <subcellularLocation>
        <location evidence="1">Cell membrane</location>
        <topology evidence="1">Multi-pass membrane protein</topology>
    </subcellularLocation>
</comment>
<dbReference type="EC" id="2.7.1.-" evidence="16"/>
<dbReference type="GO" id="GO:0016301">
    <property type="term" value="F:kinase activity"/>
    <property type="evidence" value="ECO:0007669"/>
    <property type="project" value="UniProtKB-KW"/>
</dbReference>
<dbReference type="PANTHER" id="PTHR30175">
    <property type="entry name" value="PHOSPHOTRANSFERASE SYSTEM TRANSPORT PROTEIN"/>
    <property type="match status" value="1"/>
</dbReference>
<feature type="transmembrane region" description="Helical" evidence="12">
    <location>
        <begin position="245"/>
        <end position="266"/>
    </location>
</feature>
<feature type="domain" description="PTS EIIA type-1" evidence="13">
    <location>
        <begin position="487"/>
        <end position="591"/>
    </location>
</feature>
<accession>A0AAU8IIL6</accession>
<feature type="transmembrane region" description="Helical" evidence="12">
    <location>
        <begin position="147"/>
        <end position="165"/>
    </location>
</feature>
<feature type="transmembrane region" description="Helical" evidence="12">
    <location>
        <begin position="421"/>
        <end position="443"/>
    </location>
</feature>
<evidence type="ECO:0000256" key="8">
    <source>
        <dbReference type="ARBA" id="ARBA00022777"/>
    </source>
</evidence>
<evidence type="ECO:0000256" key="5">
    <source>
        <dbReference type="ARBA" id="ARBA00022679"/>
    </source>
</evidence>
<dbReference type="InterPro" id="IPR011055">
    <property type="entry name" value="Dup_hybrid_motif"/>
</dbReference>
<dbReference type="InterPro" id="IPR001127">
    <property type="entry name" value="PTS_EIIA_1_perm"/>
</dbReference>
<dbReference type="CDD" id="cd00212">
    <property type="entry name" value="PTS_IIB_glc"/>
    <property type="match status" value="1"/>
</dbReference>
<protein>
    <submittedName>
        <fullName evidence="16">Beta-glucoside-specific PTS transporter subunit IIABC</fullName>
        <ecNumber evidence="16">2.7.1.-</ecNumber>
    </submittedName>
</protein>
<dbReference type="InterPro" id="IPR003352">
    <property type="entry name" value="PTS_EIIC"/>
</dbReference>
<dbReference type="AlphaFoldDB" id="A0AAU8IIL6"/>
<dbReference type="Pfam" id="PF00367">
    <property type="entry name" value="PTS_EIIB"/>
    <property type="match status" value="1"/>
</dbReference>
<dbReference type="InterPro" id="IPR050558">
    <property type="entry name" value="PTS_Sugar-Specific_Components"/>
</dbReference>
<dbReference type="SUPFAM" id="SSF55604">
    <property type="entry name" value="Glucose permease domain IIB"/>
    <property type="match status" value="1"/>
</dbReference>
<evidence type="ECO:0000259" key="13">
    <source>
        <dbReference type="PROSITE" id="PS51093"/>
    </source>
</evidence>
<evidence type="ECO:0000259" key="15">
    <source>
        <dbReference type="PROSITE" id="PS51103"/>
    </source>
</evidence>
<evidence type="ECO:0000256" key="1">
    <source>
        <dbReference type="ARBA" id="ARBA00004651"/>
    </source>
</evidence>
<dbReference type="Gene3D" id="3.30.1360.60">
    <property type="entry name" value="Glucose permease domain IIB"/>
    <property type="match status" value="1"/>
</dbReference>
<evidence type="ECO:0000256" key="12">
    <source>
        <dbReference type="SAM" id="Phobius"/>
    </source>
</evidence>
<sequence>MDFRKTGEEILQAVGGEKNVKSLIHCATRLRFKLKNTSKVKKDEVEQIEGVITVVESGGQFQVVIGNSVGKVFDAIMENSHLGDESTGHELSENDDKENIFGKAIDIISGIFTPFLGALAGAGILKGLLALFVAVGWMSSTSGTYQIWYAASDSVFYFLPILLAFTSAKQFKANQFVAVVMAGALIYPNLVALAGKGEGLTFFGIPVVLMNYASTVIPIILAVWILSLLEPLLNRLIHESLRNILTPMFSLMIMVPLTLIVVGPLGTYASDGLALGYSWLYELAPLVAGLIMGALWQVFVIFGVHWGFVPLMMNDLAKIGHDTLLPLLAPAVLSQAGAALGIFLKTRDMKLKSLSGSASLTALFGITEPAIYGVTLKYKRPFICAVISGGIGGAIAGAAHARAMSFTMPGLLALPTYLGSGFTGILIGVLISFILAAVLTYFVGFKDHSVDSRITDIQRGDGETLIKKEVVGSPLKGKAIPLNEVNDRAFASGALGKGIAVVPDEGVLEAPVSGIVSAVYPTGHAIGLTSDGGAEILIHIGIDTVRLNGKYFTVKVKQGDHVDLGQVLVTFDLGKIQQEGYDVTTSVIVTNSKDYLDVIGADKASVIQKEPLMTLVI</sequence>
<keyword evidence="10 12" id="KW-0472">Membrane</keyword>
<dbReference type="RefSeq" id="WP_353949106.1">
    <property type="nucleotide sequence ID" value="NZ_CP159510.1"/>
</dbReference>
<feature type="transmembrane region" description="Helical" evidence="12">
    <location>
        <begin position="215"/>
        <end position="233"/>
    </location>
</feature>
<dbReference type="NCBIfam" id="TIGR00830">
    <property type="entry name" value="PTBA"/>
    <property type="match status" value="1"/>
</dbReference>
<proteinExistence type="predicted"/>
<feature type="transmembrane region" description="Helical" evidence="12">
    <location>
        <begin position="177"/>
        <end position="195"/>
    </location>
</feature>
<feature type="transmembrane region" description="Helical" evidence="12">
    <location>
        <begin position="356"/>
        <end position="375"/>
    </location>
</feature>
<evidence type="ECO:0000256" key="4">
    <source>
        <dbReference type="ARBA" id="ARBA00022597"/>
    </source>
</evidence>
<feature type="transmembrane region" description="Helical" evidence="12">
    <location>
        <begin position="382"/>
        <end position="401"/>
    </location>
</feature>
<dbReference type="InterPro" id="IPR036878">
    <property type="entry name" value="Glu_permease_IIB"/>
</dbReference>
<dbReference type="NCBIfam" id="TIGR01995">
    <property type="entry name" value="PTS-II-ABC-beta"/>
    <property type="match status" value="1"/>
</dbReference>
<feature type="transmembrane region" description="Helical" evidence="12">
    <location>
        <begin position="107"/>
        <end position="135"/>
    </location>
</feature>
<dbReference type="GO" id="GO:0005886">
    <property type="term" value="C:plasma membrane"/>
    <property type="evidence" value="ECO:0007669"/>
    <property type="project" value="UniProtKB-SubCell"/>
</dbReference>
<dbReference type="SUPFAM" id="SSF51261">
    <property type="entry name" value="Duplicated hybrid motif"/>
    <property type="match status" value="1"/>
</dbReference>
<keyword evidence="3" id="KW-1003">Cell membrane</keyword>
<keyword evidence="5 16" id="KW-0808">Transferase</keyword>
<dbReference type="PROSITE" id="PS00371">
    <property type="entry name" value="PTS_EIIA_TYPE_1_HIS"/>
    <property type="match status" value="1"/>
</dbReference>
<keyword evidence="2" id="KW-0813">Transport</keyword>
<dbReference type="FunFam" id="2.70.70.10:FF:000001">
    <property type="entry name" value="PTS system glucose-specific IIA component"/>
    <property type="match status" value="1"/>
</dbReference>
<feature type="domain" description="PTS EIIC type-1" evidence="15">
    <location>
        <begin position="106"/>
        <end position="459"/>
    </location>
</feature>
<gene>
    <name evidence="16" type="ORF">ABNN70_06060</name>
</gene>
<keyword evidence="8" id="KW-0418">Kinase</keyword>
<dbReference type="PROSITE" id="PS51103">
    <property type="entry name" value="PTS_EIIC_TYPE_1"/>
    <property type="match status" value="1"/>
</dbReference>
<feature type="domain" description="PTS EIIB type-1" evidence="14">
    <location>
        <begin position="4"/>
        <end position="86"/>
    </location>
</feature>
<dbReference type="Gene3D" id="2.70.70.10">
    <property type="entry name" value="Glucose Permease (Domain IIA)"/>
    <property type="match status" value="1"/>
</dbReference>
<dbReference type="EMBL" id="CP159510">
    <property type="protein sequence ID" value="XCJ18022.1"/>
    <property type="molecule type" value="Genomic_DNA"/>
</dbReference>
<dbReference type="Pfam" id="PF02378">
    <property type="entry name" value="PTS_EIIC"/>
    <property type="match status" value="1"/>
</dbReference>
<dbReference type="PROSITE" id="PS51093">
    <property type="entry name" value="PTS_EIIA_TYPE_1"/>
    <property type="match status" value="1"/>
</dbReference>
<evidence type="ECO:0000256" key="7">
    <source>
        <dbReference type="ARBA" id="ARBA00022692"/>
    </source>
</evidence>
<dbReference type="PROSITE" id="PS01035">
    <property type="entry name" value="PTS_EIIB_TYPE_1_CYS"/>
    <property type="match status" value="1"/>
</dbReference>
<dbReference type="FunFam" id="3.30.1360.60:FF:000001">
    <property type="entry name" value="PTS system glucose-specific IIBC component PtsG"/>
    <property type="match status" value="1"/>
</dbReference>
<dbReference type="GO" id="GO:0009401">
    <property type="term" value="P:phosphoenolpyruvate-dependent sugar phosphotransferase system"/>
    <property type="evidence" value="ECO:0007669"/>
    <property type="project" value="UniProtKB-KW"/>
</dbReference>
<dbReference type="PANTHER" id="PTHR30175:SF1">
    <property type="entry name" value="PTS SYSTEM ARBUTIN-, CELLOBIOSE-, AND SALICIN-SPECIFIC EIIBC COMPONENT-RELATED"/>
    <property type="match status" value="1"/>
</dbReference>
<organism evidence="16">
    <name type="scientific">Sporolactobacillus sp. Y61</name>
    <dbReference type="NCBI Taxonomy" id="3160863"/>
    <lineage>
        <taxon>Bacteria</taxon>
        <taxon>Bacillati</taxon>
        <taxon>Bacillota</taxon>
        <taxon>Bacilli</taxon>
        <taxon>Bacillales</taxon>
        <taxon>Sporolactobacillaceae</taxon>
        <taxon>Sporolactobacillus</taxon>
    </lineage>
</organism>
<keyword evidence="4" id="KW-0762">Sugar transport</keyword>
<evidence type="ECO:0000256" key="9">
    <source>
        <dbReference type="ARBA" id="ARBA00022989"/>
    </source>
</evidence>
<evidence type="ECO:0000256" key="2">
    <source>
        <dbReference type="ARBA" id="ARBA00022448"/>
    </source>
</evidence>
<keyword evidence="9 12" id="KW-1133">Transmembrane helix</keyword>
<dbReference type="PROSITE" id="PS51098">
    <property type="entry name" value="PTS_EIIB_TYPE_1"/>
    <property type="match status" value="1"/>
</dbReference>
<reference evidence="16" key="1">
    <citation type="submission" date="2024-06" db="EMBL/GenBank/DDBJ databases">
        <authorList>
            <person name="Fan A."/>
            <person name="Zhang F.Y."/>
            <person name="Zhang L."/>
        </authorList>
    </citation>
    <scope>NUCLEOTIDE SEQUENCE</scope>
    <source>
        <strain evidence="16">Y61</strain>
    </source>
</reference>
<dbReference type="InterPro" id="IPR001996">
    <property type="entry name" value="PTS_IIB_1"/>
</dbReference>
<evidence type="ECO:0000256" key="11">
    <source>
        <dbReference type="PROSITE-ProRule" id="PRU00421"/>
    </source>
</evidence>
<dbReference type="InterPro" id="IPR011297">
    <property type="entry name" value="PTS_IIABC_b_glu"/>
</dbReference>
<evidence type="ECO:0000256" key="3">
    <source>
        <dbReference type="ARBA" id="ARBA00022475"/>
    </source>
</evidence>
<feature type="transmembrane region" description="Helical" evidence="12">
    <location>
        <begin position="324"/>
        <end position="344"/>
    </location>
</feature>
<dbReference type="Pfam" id="PF00358">
    <property type="entry name" value="PTS_EIIA_1"/>
    <property type="match status" value="1"/>
</dbReference>
<dbReference type="InterPro" id="IPR013013">
    <property type="entry name" value="PTS_EIIC_1"/>
</dbReference>
<evidence type="ECO:0000256" key="10">
    <source>
        <dbReference type="ARBA" id="ARBA00023136"/>
    </source>
</evidence>
<feature type="transmembrane region" description="Helical" evidence="12">
    <location>
        <begin position="286"/>
        <end position="312"/>
    </location>
</feature>
<dbReference type="GO" id="GO:0090589">
    <property type="term" value="F:protein-phosphocysteine-trehalose phosphotransferase system transporter activity"/>
    <property type="evidence" value="ECO:0007669"/>
    <property type="project" value="TreeGrafter"/>
</dbReference>
<evidence type="ECO:0000256" key="6">
    <source>
        <dbReference type="ARBA" id="ARBA00022683"/>
    </source>
</evidence>
<dbReference type="GO" id="GO:0015771">
    <property type="term" value="P:trehalose transport"/>
    <property type="evidence" value="ECO:0007669"/>
    <property type="project" value="TreeGrafter"/>
</dbReference>
<name>A0AAU8IIL6_9BACL</name>
<dbReference type="GO" id="GO:0008982">
    <property type="term" value="F:protein-N(PI)-phosphohistidine-sugar phosphotransferase activity"/>
    <property type="evidence" value="ECO:0007669"/>
    <property type="project" value="InterPro"/>
</dbReference>
<keyword evidence="7 12" id="KW-0812">Transmembrane</keyword>
<evidence type="ECO:0000259" key="14">
    <source>
        <dbReference type="PROSITE" id="PS51098"/>
    </source>
</evidence>
<evidence type="ECO:0000313" key="16">
    <source>
        <dbReference type="EMBL" id="XCJ18022.1"/>
    </source>
</evidence>